<evidence type="ECO:0000256" key="2">
    <source>
        <dbReference type="PROSITE-ProRule" id="PRU00176"/>
    </source>
</evidence>
<reference evidence="6" key="1">
    <citation type="submission" date="2025-08" db="UniProtKB">
        <authorList>
            <consortium name="RefSeq"/>
        </authorList>
    </citation>
    <scope>IDENTIFICATION</scope>
    <source>
        <tissue evidence="6">Muscle</tissue>
    </source>
</reference>
<organism evidence="5 6">
    <name type="scientific">Limulus polyphemus</name>
    <name type="common">Atlantic horseshoe crab</name>
    <dbReference type="NCBI Taxonomy" id="6850"/>
    <lineage>
        <taxon>Eukaryota</taxon>
        <taxon>Metazoa</taxon>
        <taxon>Ecdysozoa</taxon>
        <taxon>Arthropoda</taxon>
        <taxon>Chelicerata</taxon>
        <taxon>Merostomata</taxon>
        <taxon>Xiphosura</taxon>
        <taxon>Limulidae</taxon>
        <taxon>Limulus</taxon>
    </lineage>
</organism>
<protein>
    <submittedName>
        <fullName evidence="6">RNA-binding motif protein, X-linked 2-like</fullName>
    </submittedName>
</protein>
<name>A0ABM1BYR4_LIMPO</name>
<dbReference type="PANTHER" id="PTHR45880">
    <property type="entry name" value="RNA-BINDING MOTIF PROTEIN, X-LINKED 2"/>
    <property type="match status" value="1"/>
</dbReference>
<feature type="compositionally biased region" description="Basic and acidic residues" evidence="3">
    <location>
        <begin position="302"/>
        <end position="336"/>
    </location>
</feature>
<evidence type="ECO:0000256" key="1">
    <source>
        <dbReference type="ARBA" id="ARBA00022884"/>
    </source>
</evidence>
<dbReference type="CDD" id="cd12411">
    <property type="entry name" value="RRM_ist3_like"/>
    <property type="match status" value="1"/>
</dbReference>
<evidence type="ECO:0000313" key="5">
    <source>
        <dbReference type="Proteomes" id="UP000694941"/>
    </source>
</evidence>
<dbReference type="RefSeq" id="XP_013791216.1">
    <property type="nucleotide sequence ID" value="XM_013935762.2"/>
</dbReference>
<dbReference type="InterPro" id="IPR045844">
    <property type="entry name" value="RRM_Ist3-like"/>
</dbReference>
<feature type="region of interest" description="Disordered" evidence="3">
    <location>
        <begin position="242"/>
        <end position="350"/>
    </location>
</feature>
<feature type="region of interest" description="Disordered" evidence="3">
    <location>
        <begin position="136"/>
        <end position="178"/>
    </location>
</feature>
<keyword evidence="5" id="KW-1185">Reference proteome</keyword>
<feature type="compositionally biased region" description="Polar residues" evidence="3">
    <location>
        <begin position="266"/>
        <end position="275"/>
    </location>
</feature>
<feature type="compositionally biased region" description="Basic and acidic residues" evidence="3">
    <location>
        <begin position="140"/>
        <end position="150"/>
    </location>
</feature>
<proteinExistence type="predicted"/>
<dbReference type="PROSITE" id="PS50102">
    <property type="entry name" value="RRM"/>
    <property type="match status" value="1"/>
</dbReference>
<evidence type="ECO:0000313" key="6">
    <source>
        <dbReference type="RefSeq" id="XP_013791216.1"/>
    </source>
</evidence>
<dbReference type="Pfam" id="PF00076">
    <property type="entry name" value="RRM_1"/>
    <property type="match status" value="1"/>
</dbReference>
<evidence type="ECO:0000259" key="4">
    <source>
        <dbReference type="PROSITE" id="PS50102"/>
    </source>
</evidence>
<feature type="compositionally biased region" description="Basic residues" evidence="3">
    <location>
        <begin position="151"/>
        <end position="164"/>
    </location>
</feature>
<accession>A0ABM1BYR4</accession>
<dbReference type="InterPro" id="IPR000504">
    <property type="entry name" value="RRM_dom"/>
</dbReference>
<dbReference type="Proteomes" id="UP000694941">
    <property type="component" value="Unplaced"/>
</dbReference>
<gene>
    <name evidence="6" type="primary">LOC106475064</name>
</gene>
<dbReference type="InterPro" id="IPR051847">
    <property type="entry name" value="RNA_proc/Spliceosome_comp"/>
</dbReference>
<dbReference type="SMART" id="SM00360">
    <property type="entry name" value="RRM"/>
    <property type="match status" value="1"/>
</dbReference>
<dbReference type="InterPro" id="IPR012677">
    <property type="entry name" value="Nucleotide-bd_a/b_plait_sf"/>
</dbReference>
<sequence length="543" mass="64996">MNPLTNVKNITKLNEKELSLGLNSRTSWHNLYKNSAWVFIGGLPYDLTEGDIVCVFSQYGEVVNLNLIRDKKSGKSKGFCFLCYEDQRSTVLAVDNFNGIKLCGRTVRVDHVENYKIPKEHEDDDALTKTIHLEGCAPKSPEHHLDEKNIPKLKKEKKKKKERVKKSSDTGASSSDVSAKEIKPLVKVKEEKADSSYNRYLSKDLTSTNCFRNSSQKQKLQNQFEDSVQSINIQVKLKLPSARGLDVDPDHSSKFRHRSRSPLPVPQNSLRSSVSSKDRHKSPSSERRYFTKTGTFLSKSKNGREKLEEKSLPKRRSWNKERYHKSHDQQKIDTSMDKNYISRSHKGNRKVNEHNWREEYIVEKRPRENDLYEKERSSDRDFKRSKRKEHRSWLSPLSYRFDEHQEGRRAYEISYTENDKRRYKEHQYDQDNGDSRFSEHMYDTEDFTDRRRDWEIGKSYTEREKELEWLRKREIEIERERARESYEFQEEFNRDFECDRRYYDNFSDVPRDRFNDRTDVRFKQRSRKWNEKNIKRQSRTSQR</sequence>
<feature type="domain" description="RRM" evidence="4">
    <location>
        <begin position="36"/>
        <end position="114"/>
    </location>
</feature>
<dbReference type="SUPFAM" id="SSF54928">
    <property type="entry name" value="RNA-binding domain, RBD"/>
    <property type="match status" value="1"/>
</dbReference>
<dbReference type="GeneID" id="106475064"/>
<dbReference type="InterPro" id="IPR035979">
    <property type="entry name" value="RBD_domain_sf"/>
</dbReference>
<keyword evidence="1 2" id="KW-0694">RNA-binding</keyword>
<dbReference type="PANTHER" id="PTHR45880:SF1">
    <property type="entry name" value="RNA-BINDING MOTIF PROTEIN, X-LINKED 2"/>
    <property type="match status" value="1"/>
</dbReference>
<evidence type="ECO:0000256" key="3">
    <source>
        <dbReference type="SAM" id="MobiDB-lite"/>
    </source>
</evidence>
<dbReference type="Gene3D" id="3.30.70.330">
    <property type="match status" value="1"/>
</dbReference>